<evidence type="ECO:0008006" key="2">
    <source>
        <dbReference type="Google" id="ProtNLM"/>
    </source>
</evidence>
<dbReference type="InterPro" id="IPR010980">
    <property type="entry name" value="Cyt_c/b562"/>
</dbReference>
<dbReference type="GO" id="GO:0005506">
    <property type="term" value="F:iron ion binding"/>
    <property type="evidence" value="ECO:0007669"/>
    <property type="project" value="InterPro"/>
</dbReference>
<reference evidence="1" key="1">
    <citation type="submission" date="2018-05" db="EMBL/GenBank/DDBJ databases">
        <authorList>
            <person name="Lanie J.A."/>
            <person name="Ng W.-L."/>
            <person name="Kazmierczak K.M."/>
            <person name="Andrzejewski T.M."/>
            <person name="Davidsen T.M."/>
            <person name="Wayne K.J."/>
            <person name="Tettelin H."/>
            <person name="Glass J.I."/>
            <person name="Rusch D."/>
            <person name="Podicherti R."/>
            <person name="Tsui H.-C.T."/>
            <person name="Winkler M.E."/>
        </authorList>
    </citation>
    <scope>NUCLEOTIDE SEQUENCE</scope>
</reference>
<dbReference type="EMBL" id="UINC01081257">
    <property type="protein sequence ID" value="SVC24926.1"/>
    <property type="molecule type" value="Genomic_DNA"/>
</dbReference>
<gene>
    <name evidence="1" type="ORF">METZ01_LOCUS277780</name>
</gene>
<name>A0A382KL70_9ZZZZ</name>
<organism evidence="1">
    <name type="scientific">marine metagenome</name>
    <dbReference type="NCBI Taxonomy" id="408172"/>
    <lineage>
        <taxon>unclassified sequences</taxon>
        <taxon>metagenomes</taxon>
        <taxon>ecological metagenomes</taxon>
    </lineage>
</organism>
<sequence>MRATSVSLLFLLFASASMAQPPETSERPHANLARVMQAIMFPNSNIIFNVQGQDPAAPKPVYEPGSSAFSWVDWGAGIYTGWEVVENAGIALEEGIDLITKPGRLCTNGRPVPLEQPDFVLGIQRLRAVARAVQEAAREQSQEKVIDITNQLAEACYGCHQVHRIAPRGEANRCVP</sequence>
<protein>
    <recommendedName>
        <fullName evidence="2">Cytochrome c domain-containing protein</fullName>
    </recommendedName>
</protein>
<proteinExistence type="predicted"/>
<dbReference type="AlphaFoldDB" id="A0A382KL70"/>
<dbReference type="SUPFAM" id="SSF47175">
    <property type="entry name" value="Cytochromes"/>
    <property type="match status" value="1"/>
</dbReference>
<dbReference type="GO" id="GO:0020037">
    <property type="term" value="F:heme binding"/>
    <property type="evidence" value="ECO:0007669"/>
    <property type="project" value="InterPro"/>
</dbReference>
<dbReference type="GO" id="GO:0009055">
    <property type="term" value="F:electron transfer activity"/>
    <property type="evidence" value="ECO:0007669"/>
    <property type="project" value="InterPro"/>
</dbReference>
<evidence type="ECO:0000313" key="1">
    <source>
        <dbReference type="EMBL" id="SVC24926.1"/>
    </source>
</evidence>
<dbReference type="GO" id="GO:0022900">
    <property type="term" value="P:electron transport chain"/>
    <property type="evidence" value="ECO:0007669"/>
    <property type="project" value="InterPro"/>
</dbReference>
<accession>A0A382KL70</accession>